<dbReference type="AlphaFoldDB" id="A0A2P4YUT9"/>
<proteinExistence type="predicted"/>
<keyword evidence="4" id="KW-1185">Reference proteome</keyword>
<keyword evidence="2" id="KW-0732">Signal</keyword>
<evidence type="ECO:0000313" key="4">
    <source>
        <dbReference type="Proteomes" id="UP000237271"/>
    </source>
</evidence>
<accession>A0A2P4YUT9</accession>
<comment type="caution">
    <text evidence="3">The sequence shown here is derived from an EMBL/GenBank/DDBJ whole genome shotgun (WGS) entry which is preliminary data.</text>
</comment>
<feature type="transmembrane region" description="Helical" evidence="1">
    <location>
        <begin position="92"/>
        <end position="110"/>
    </location>
</feature>
<gene>
    <name evidence="3" type="ORF">PHPALM_451</name>
</gene>
<protein>
    <submittedName>
        <fullName evidence="3">RxLR effector</fullName>
    </submittedName>
</protein>
<evidence type="ECO:0000256" key="2">
    <source>
        <dbReference type="SAM" id="SignalP"/>
    </source>
</evidence>
<reference evidence="3 4" key="1">
    <citation type="journal article" date="2017" name="Genome Biol. Evol.">
        <title>Phytophthora megakarya and P. palmivora, closely related causal agents of cacao black pod rot, underwent increases in genome sizes and gene numbers by different mechanisms.</title>
        <authorList>
            <person name="Ali S.S."/>
            <person name="Shao J."/>
            <person name="Lary D.J."/>
            <person name="Kronmiller B."/>
            <person name="Shen D."/>
            <person name="Strem M.D."/>
            <person name="Amoako-Attah I."/>
            <person name="Akrofi A.Y."/>
            <person name="Begoude B.A."/>
            <person name="Ten Hoopen G.M."/>
            <person name="Coulibaly K."/>
            <person name="Kebe B.I."/>
            <person name="Melnick R.L."/>
            <person name="Guiltinan M.J."/>
            <person name="Tyler B.M."/>
            <person name="Meinhardt L.W."/>
            <person name="Bailey B.A."/>
        </authorList>
    </citation>
    <scope>NUCLEOTIDE SEQUENCE [LARGE SCALE GENOMIC DNA]</scope>
    <source>
        <strain evidence="4">sbr112.9</strain>
    </source>
</reference>
<feature type="signal peptide" evidence="2">
    <location>
        <begin position="1"/>
        <end position="24"/>
    </location>
</feature>
<sequence length="112" mass="12309">MRFTFFLTLLLLSFSISVTCFVDAKDNFLNKHVIHATDTKRIDSDSKVRHLRGRHKIKEERMGVNAAAASELLSSTSSVSMPSRPASKREKALLALVGLVLTSAIVYTGVST</sequence>
<organism evidence="3 4">
    <name type="scientific">Phytophthora palmivora</name>
    <dbReference type="NCBI Taxonomy" id="4796"/>
    <lineage>
        <taxon>Eukaryota</taxon>
        <taxon>Sar</taxon>
        <taxon>Stramenopiles</taxon>
        <taxon>Oomycota</taxon>
        <taxon>Peronosporomycetes</taxon>
        <taxon>Peronosporales</taxon>
        <taxon>Peronosporaceae</taxon>
        <taxon>Phytophthora</taxon>
    </lineage>
</organism>
<evidence type="ECO:0000313" key="3">
    <source>
        <dbReference type="EMBL" id="POM81559.1"/>
    </source>
</evidence>
<evidence type="ECO:0000256" key="1">
    <source>
        <dbReference type="SAM" id="Phobius"/>
    </source>
</evidence>
<dbReference type="EMBL" id="NCKW01000054">
    <property type="protein sequence ID" value="POM81559.1"/>
    <property type="molecule type" value="Genomic_DNA"/>
</dbReference>
<feature type="chain" id="PRO_5015106616" evidence="2">
    <location>
        <begin position="25"/>
        <end position="112"/>
    </location>
</feature>
<keyword evidence="1" id="KW-0472">Membrane</keyword>
<keyword evidence="1" id="KW-0812">Transmembrane</keyword>
<keyword evidence="1" id="KW-1133">Transmembrane helix</keyword>
<dbReference type="Proteomes" id="UP000237271">
    <property type="component" value="Unassembled WGS sequence"/>
</dbReference>
<name>A0A2P4YUT9_9STRA</name>